<name>A0A2R6WPC6_MARPO</name>
<evidence type="ECO:0000256" key="1">
    <source>
        <dbReference type="SAM" id="MobiDB-lite"/>
    </source>
</evidence>
<proteinExistence type="predicted"/>
<reference evidence="3" key="1">
    <citation type="journal article" date="2017" name="Cell">
        <title>Insights into land plant evolution garnered from the Marchantia polymorpha genome.</title>
        <authorList>
            <person name="Bowman J.L."/>
            <person name="Kohchi T."/>
            <person name="Yamato K.T."/>
            <person name="Jenkins J."/>
            <person name="Shu S."/>
            <person name="Ishizaki K."/>
            <person name="Yamaoka S."/>
            <person name="Nishihama R."/>
            <person name="Nakamura Y."/>
            <person name="Berger F."/>
            <person name="Adam C."/>
            <person name="Aki S.S."/>
            <person name="Althoff F."/>
            <person name="Araki T."/>
            <person name="Arteaga-Vazquez M.A."/>
            <person name="Balasubrmanian S."/>
            <person name="Barry K."/>
            <person name="Bauer D."/>
            <person name="Boehm C.R."/>
            <person name="Briginshaw L."/>
            <person name="Caballero-Perez J."/>
            <person name="Catarino B."/>
            <person name="Chen F."/>
            <person name="Chiyoda S."/>
            <person name="Chovatia M."/>
            <person name="Davies K.M."/>
            <person name="Delmans M."/>
            <person name="Demura T."/>
            <person name="Dierschke T."/>
            <person name="Dolan L."/>
            <person name="Dorantes-Acosta A.E."/>
            <person name="Eklund D.M."/>
            <person name="Florent S.N."/>
            <person name="Flores-Sandoval E."/>
            <person name="Fujiyama A."/>
            <person name="Fukuzawa H."/>
            <person name="Galik B."/>
            <person name="Grimanelli D."/>
            <person name="Grimwood J."/>
            <person name="Grossniklaus U."/>
            <person name="Hamada T."/>
            <person name="Haseloff J."/>
            <person name="Hetherington A.J."/>
            <person name="Higo A."/>
            <person name="Hirakawa Y."/>
            <person name="Hundley H.N."/>
            <person name="Ikeda Y."/>
            <person name="Inoue K."/>
            <person name="Inoue S.I."/>
            <person name="Ishida S."/>
            <person name="Jia Q."/>
            <person name="Kakita M."/>
            <person name="Kanazawa T."/>
            <person name="Kawai Y."/>
            <person name="Kawashima T."/>
            <person name="Kennedy M."/>
            <person name="Kinose K."/>
            <person name="Kinoshita T."/>
            <person name="Kohara Y."/>
            <person name="Koide E."/>
            <person name="Komatsu K."/>
            <person name="Kopischke S."/>
            <person name="Kubo M."/>
            <person name="Kyozuka J."/>
            <person name="Lagercrantz U."/>
            <person name="Lin S.S."/>
            <person name="Lindquist E."/>
            <person name="Lipzen A.M."/>
            <person name="Lu C.W."/>
            <person name="De Luna E."/>
            <person name="Martienssen R.A."/>
            <person name="Minamino N."/>
            <person name="Mizutani M."/>
            <person name="Mizutani M."/>
            <person name="Mochizuki N."/>
            <person name="Monte I."/>
            <person name="Mosher R."/>
            <person name="Nagasaki H."/>
            <person name="Nakagami H."/>
            <person name="Naramoto S."/>
            <person name="Nishitani K."/>
            <person name="Ohtani M."/>
            <person name="Okamoto T."/>
            <person name="Okumura M."/>
            <person name="Phillips J."/>
            <person name="Pollak B."/>
            <person name="Reinders A."/>
            <person name="Rovekamp M."/>
            <person name="Sano R."/>
            <person name="Sawa S."/>
            <person name="Schmid M.W."/>
            <person name="Shirakawa M."/>
            <person name="Solano R."/>
            <person name="Spunde A."/>
            <person name="Suetsugu N."/>
            <person name="Sugano S."/>
            <person name="Sugiyama A."/>
            <person name="Sun R."/>
            <person name="Suzuki Y."/>
            <person name="Takenaka M."/>
            <person name="Takezawa D."/>
            <person name="Tomogane H."/>
            <person name="Tsuzuki M."/>
            <person name="Ueda T."/>
            <person name="Umeda M."/>
            <person name="Ward J.M."/>
            <person name="Watanabe Y."/>
            <person name="Yazaki K."/>
            <person name="Yokoyama R."/>
            <person name="Yoshitake Y."/>
            <person name="Yotsui I."/>
            <person name="Zachgo S."/>
            <person name="Schmutz J."/>
        </authorList>
    </citation>
    <scope>NUCLEOTIDE SEQUENCE [LARGE SCALE GENOMIC DNA]</scope>
    <source>
        <strain evidence="3">Tak-1</strain>
    </source>
</reference>
<evidence type="ECO:0000313" key="3">
    <source>
        <dbReference type="Proteomes" id="UP000244005"/>
    </source>
</evidence>
<accession>A0A2R6WPC6</accession>
<feature type="compositionally biased region" description="Basic residues" evidence="1">
    <location>
        <begin position="90"/>
        <end position="104"/>
    </location>
</feature>
<sequence>MIALAQTEQILLRPGKESGGGMKDAIPTARKICHSLSTEPRASGTVLALALALPSARRGDLNQRAAMGQPTGSERAAAEGGARFVLQCGHRKVKSRRGKGKAGKAGKEKEEGEGGDLAFAFASSSGVRREARGECRWVRGGNGERGTGAEEEGGPCSSVSGAGLPLEGGRVASEGRRATRQNDANIAHGRERELILLLRLRCSLMD</sequence>
<feature type="region of interest" description="Disordered" evidence="1">
    <location>
        <begin position="90"/>
        <end position="112"/>
    </location>
</feature>
<evidence type="ECO:0000313" key="2">
    <source>
        <dbReference type="EMBL" id="PTQ35710.1"/>
    </source>
</evidence>
<protein>
    <submittedName>
        <fullName evidence="2">Uncharacterized protein</fullName>
    </submittedName>
</protein>
<organism evidence="2 3">
    <name type="scientific">Marchantia polymorpha</name>
    <name type="common">Common liverwort</name>
    <name type="synonym">Marchantia aquatica</name>
    <dbReference type="NCBI Taxonomy" id="3197"/>
    <lineage>
        <taxon>Eukaryota</taxon>
        <taxon>Viridiplantae</taxon>
        <taxon>Streptophyta</taxon>
        <taxon>Embryophyta</taxon>
        <taxon>Marchantiophyta</taxon>
        <taxon>Marchantiopsida</taxon>
        <taxon>Marchantiidae</taxon>
        <taxon>Marchantiales</taxon>
        <taxon>Marchantiaceae</taxon>
        <taxon>Marchantia</taxon>
    </lineage>
</organism>
<keyword evidence="3" id="KW-1185">Reference proteome</keyword>
<dbReference type="Proteomes" id="UP000244005">
    <property type="component" value="Unassembled WGS sequence"/>
</dbReference>
<dbReference type="EMBL" id="KZ772741">
    <property type="protein sequence ID" value="PTQ35710.1"/>
    <property type="molecule type" value="Genomic_DNA"/>
</dbReference>
<dbReference type="AlphaFoldDB" id="A0A2R6WPC6"/>
<gene>
    <name evidence="2" type="ORF">MARPO_0069s0049</name>
</gene>
<feature type="region of interest" description="Disordered" evidence="1">
    <location>
        <begin position="138"/>
        <end position="184"/>
    </location>
</feature>